<dbReference type="PANTHER" id="PTHR11709">
    <property type="entry name" value="MULTI-COPPER OXIDASE"/>
    <property type="match status" value="1"/>
</dbReference>
<evidence type="ECO:0000256" key="5">
    <source>
        <dbReference type="SAM" id="SignalP"/>
    </source>
</evidence>
<dbReference type="Pfam" id="PF00394">
    <property type="entry name" value="Cu-oxidase"/>
    <property type="match status" value="1"/>
</dbReference>
<keyword evidence="10" id="KW-1185">Reference proteome</keyword>
<feature type="domain" description="Plastocyanin-like" evidence="6">
    <location>
        <begin position="174"/>
        <end position="294"/>
    </location>
</feature>
<dbReference type="InterPro" id="IPR001117">
    <property type="entry name" value="Cu-oxidase_2nd"/>
</dbReference>
<evidence type="ECO:0000256" key="2">
    <source>
        <dbReference type="ARBA" id="ARBA00022723"/>
    </source>
</evidence>
<dbReference type="Proteomes" id="UP000248961">
    <property type="component" value="Unassembled WGS sequence"/>
</dbReference>
<dbReference type="AlphaFoldDB" id="A0A395HZS3"/>
<feature type="domain" description="Plastocyanin-like" evidence="8">
    <location>
        <begin position="68"/>
        <end position="173"/>
    </location>
</feature>
<dbReference type="EMBL" id="KZ824283">
    <property type="protein sequence ID" value="RAL12378.1"/>
    <property type="molecule type" value="Genomic_DNA"/>
</dbReference>
<dbReference type="InterPro" id="IPR008972">
    <property type="entry name" value="Cupredoxin"/>
</dbReference>
<dbReference type="CDD" id="cd13901">
    <property type="entry name" value="CuRO_3_MaLCC_like"/>
    <property type="match status" value="1"/>
</dbReference>
<evidence type="ECO:0000256" key="1">
    <source>
        <dbReference type="ARBA" id="ARBA00010609"/>
    </source>
</evidence>
<dbReference type="VEuPathDB" id="FungiDB:BO97DRAFT_434363"/>
<sequence>MLSLVRWLVYSGCAQLGVAARAPQPRDCRNSPTSRNCWRDGFDILTDYTDITQIPPGKLVEYNLTLSQQVISPDGYEKLGMVVNGQVPGRAIEADWGDMLRVHVHNNLTLNHNGTVIHWHGIRQLGTNFQDGVPGVTQCPSKPGETQVYEFRLMQYGTSWYHGHLSLQYEDLGPWVLHDWYHDDVFSLLWVGEAHNSTRGAIMETTVLNGRGKFDCDPRNNTRCTGTGGDTFAVMFTRGVKYKFTLINAGSLLEYSFWIDGHNLTIIAVDFVPIEPYVTDAVNVALGQRYEVVYCDEVNLLPKSVGIVRYDAEDRQEPWTPPSEQHRDLGCSDPDPSHLVPVVRQSVGHAANRLEMSDYLRTGQQGWPNPLNFDSGLHKWVLGDVPLFLNWSEPSLQKLVLEANASFPPETVPIRLNYDTGDWVDFIITNNYTWEKIQFPRNLTPVMHPMHLHGHDFASLAQGLGEFDPSIVPNLEKPTRRDVVNVDIGGYVWIAFRIDNPGAWLLHCHIAFHVSSGLGLQFLEQPRKVKPLMEAAGALRGLQDQCRAWSKQYAAVNVPNNNTIDDSGI</sequence>
<evidence type="ECO:0000259" key="8">
    <source>
        <dbReference type="Pfam" id="PF07732"/>
    </source>
</evidence>
<feature type="chain" id="PRO_5017191299" evidence="5">
    <location>
        <begin position="20"/>
        <end position="569"/>
    </location>
</feature>
<evidence type="ECO:0000313" key="10">
    <source>
        <dbReference type="Proteomes" id="UP000248961"/>
    </source>
</evidence>
<dbReference type="STRING" id="1450537.A0A395HZS3"/>
<proteinExistence type="inferred from homology"/>
<dbReference type="RefSeq" id="XP_025551532.1">
    <property type="nucleotide sequence ID" value="XM_025697671.1"/>
</dbReference>
<evidence type="ECO:0000259" key="7">
    <source>
        <dbReference type="Pfam" id="PF07731"/>
    </source>
</evidence>
<dbReference type="CDD" id="cd13854">
    <property type="entry name" value="CuRO_1_MaLCC_like"/>
    <property type="match status" value="1"/>
</dbReference>
<keyword evidence="5" id="KW-0732">Signal</keyword>
<keyword evidence="3" id="KW-0560">Oxidoreductase</keyword>
<dbReference type="GO" id="GO:0016491">
    <property type="term" value="F:oxidoreductase activity"/>
    <property type="evidence" value="ECO:0007669"/>
    <property type="project" value="UniProtKB-KW"/>
</dbReference>
<evidence type="ECO:0000313" key="9">
    <source>
        <dbReference type="EMBL" id="RAL12378.1"/>
    </source>
</evidence>
<dbReference type="FunFam" id="2.60.40.420:FF:000021">
    <property type="entry name" value="Extracellular dihydrogeodin oxidase/laccase"/>
    <property type="match status" value="1"/>
</dbReference>
<evidence type="ECO:0000259" key="6">
    <source>
        <dbReference type="Pfam" id="PF00394"/>
    </source>
</evidence>
<dbReference type="GeneID" id="37201960"/>
<name>A0A395HZS3_ASPHC</name>
<dbReference type="GO" id="GO:0005507">
    <property type="term" value="F:copper ion binding"/>
    <property type="evidence" value="ECO:0007669"/>
    <property type="project" value="InterPro"/>
</dbReference>
<dbReference type="InterPro" id="IPR011707">
    <property type="entry name" value="Cu-oxidase-like_N"/>
</dbReference>
<gene>
    <name evidence="9" type="ORF">BO97DRAFT_434363</name>
</gene>
<dbReference type="OrthoDB" id="2121828at2759"/>
<dbReference type="Pfam" id="PF07732">
    <property type="entry name" value="Cu-oxidase_3"/>
    <property type="match status" value="1"/>
</dbReference>
<feature type="signal peptide" evidence="5">
    <location>
        <begin position="1"/>
        <end position="19"/>
    </location>
</feature>
<dbReference type="Gene3D" id="2.60.40.420">
    <property type="entry name" value="Cupredoxins - blue copper proteins"/>
    <property type="match status" value="3"/>
</dbReference>
<dbReference type="InterPro" id="IPR011706">
    <property type="entry name" value="Cu-oxidase_C"/>
</dbReference>
<evidence type="ECO:0000256" key="3">
    <source>
        <dbReference type="ARBA" id="ARBA00023002"/>
    </source>
</evidence>
<dbReference type="PROSITE" id="PS00079">
    <property type="entry name" value="MULTICOPPER_OXIDASE1"/>
    <property type="match status" value="1"/>
</dbReference>
<dbReference type="InterPro" id="IPR002355">
    <property type="entry name" value="Cu_oxidase_Cu_BS"/>
</dbReference>
<dbReference type="PANTHER" id="PTHR11709:SF71">
    <property type="entry name" value="OXIDOREDUCTASE TPCJ"/>
    <property type="match status" value="1"/>
</dbReference>
<comment type="similarity">
    <text evidence="1">Belongs to the multicopper oxidase family.</text>
</comment>
<keyword evidence="4" id="KW-0186">Copper</keyword>
<dbReference type="Pfam" id="PF07731">
    <property type="entry name" value="Cu-oxidase_2"/>
    <property type="match status" value="1"/>
</dbReference>
<keyword evidence="2" id="KW-0479">Metal-binding</keyword>
<evidence type="ECO:0000256" key="4">
    <source>
        <dbReference type="ARBA" id="ARBA00023008"/>
    </source>
</evidence>
<dbReference type="SUPFAM" id="SSF49503">
    <property type="entry name" value="Cupredoxins"/>
    <property type="match status" value="3"/>
</dbReference>
<feature type="domain" description="Plastocyanin-like" evidence="7">
    <location>
        <begin position="403"/>
        <end position="527"/>
    </location>
</feature>
<dbReference type="InterPro" id="IPR033138">
    <property type="entry name" value="Cu_oxidase_CS"/>
</dbReference>
<accession>A0A395HZS3</accession>
<protein>
    <submittedName>
        <fullName evidence="9">Putative extracellular dihydrogeodin oxidase/laccase</fullName>
    </submittedName>
</protein>
<organism evidence="9 10">
    <name type="scientific">Aspergillus homomorphus (strain CBS 101889)</name>
    <dbReference type="NCBI Taxonomy" id="1450537"/>
    <lineage>
        <taxon>Eukaryota</taxon>
        <taxon>Fungi</taxon>
        <taxon>Dikarya</taxon>
        <taxon>Ascomycota</taxon>
        <taxon>Pezizomycotina</taxon>
        <taxon>Eurotiomycetes</taxon>
        <taxon>Eurotiomycetidae</taxon>
        <taxon>Eurotiales</taxon>
        <taxon>Aspergillaceae</taxon>
        <taxon>Aspergillus</taxon>
        <taxon>Aspergillus subgen. Circumdati</taxon>
    </lineage>
</organism>
<reference evidence="9 10" key="1">
    <citation type="submission" date="2018-02" db="EMBL/GenBank/DDBJ databases">
        <title>The genomes of Aspergillus section Nigri reveals drivers in fungal speciation.</title>
        <authorList>
            <consortium name="DOE Joint Genome Institute"/>
            <person name="Vesth T.C."/>
            <person name="Nybo J."/>
            <person name="Theobald S."/>
            <person name="Brandl J."/>
            <person name="Frisvad J.C."/>
            <person name="Nielsen K.F."/>
            <person name="Lyhne E.K."/>
            <person name="Kogle M.E."/>
            <person name="Kuo A."/>
            <person name="Riley R."/>
            <person name="Clum A."/>
            <person name="Nolan M."/>
            <person name="Lipzen A."/>
            <person name="Salamov A."/>
            <person name="Henrissat B."/>
            <person name="Wiebenga A."/>
            <person name="De vries R.P."/>
            <person name="Grigoriev I.V."/>
            <person name="Mortensen U.H."/>
            <person name="Andersen M.R."/>
            <person name="Baker S.E."/>
        </authorList>
    </citation>
    <scope>NUCLEOTIDE SEQUENCE [LARGE SCALE GENOMIC DNA]</scope>
    <source>
        <strain evidence="9 10">CBS 101889</strain>
    </source>
</reference>
<dbReference type="PROSITE" id="PS00080">
    <property type="entry name" value="MULTICOPPER_OXIDASE2"/>
    <property type="match status" value="1"/>
</dbReference>
<dbReference type="InterPro" id="IPR045087">
    <property type="entry name" value="Cu-oxidase_fam"/>
</dbReference>